<feature type="binding site" evidence="14">
    <location>
        <position position="145"/>
    </location>
    <ligand>
        <name>L-threonine</name>
        <dbReference type="ChEBI" id="CHEBI:57926"/>
    </ligand>
</feature>
<dbReference type="RefSeq" id="WP_114402411.1">
    <property type="nucleotide sequence ID" value="NZ_QPGB01000002.1"/>
</dbReference>
<dbReference type="SUPFAM" id="SSF55821">
    <property type="entry name" value="YrdC/RibB"/>
    <property type="match status" value="1"/>
</dbReference>
<evidence type="ECO:0000256" key="12">
    <source>
        <dbReference type="ARBA" id="ARBA00048366"/>
    </source>
</evidence>
<evidence type="ECO:0000256" key="6">
    <source>
        <dbReference type="ARBA" id="ARBA00022679"/>
    </source>
</evidence>
<dbReference type="InterPro" id="IPR017945">
    <property type="entry name" value="DHBP_synth_RibB-like_a/b_dom"/>
</dbReference>
<organism evidence="16 17">
    <name type="scientific">Parvibium lacunae</name>
    <dbReference type="NCBI Taxonomy" id="1888893"/>
    <lineage>
        <taxon>Bacteria</taxon>
        <taxon>Pseudomonadati</taxon>
        <taxon>Pseudomonadota</taxon>
        <taxon>Betaproteobacteria</taxon>
        <taxon>Burkholderiales</taxon>
        <taxon>Alcaligenaceae</taxon>
        <taxon>Parvibium</taxon>
    </lineage>
</organism>
<dbReference type="NCBIfam" id="TIGR00057">
    <property type="entry name" value="L-threonylcarbamoyladenylate synthase"/>
    <property type="match status" value="1"/>
</dbReference>
<keyword evidence="5 13" id="KW-0963">Cytoplasm</keyword>
<keyword evidence="8 13" id="KW-0548">Nucleotidyltransferase</keyword>
<dbReference type="PROSITE" id="PS51163">
    <property type="entry name" value="YRDC"/>
    <property type="match status" value="1"/>
</dbReference>
<evidence type="ECO:0000256" key="14">
    <source>
        <dbReference type="PIRSR" id="PIRSR004930-1"/>
    </source>
</evidence>
<feature type="binding site" evidence="14">
    <location>
        <position position="185"/>
    </location>
    <ligand>
        <name>L-threonine</name>
        <dbReference type="ChEBI" id="CHEBI:57926"/>
    </ligand>
</feature>
<evidence type="ECO:0000256" key="7">
    <source>
        <dbReference type="ARBA" id="ARBA00022694"/>
    </source>
</evidence>
<dbReference type="EC" id="2.7.7.87" evidence="3 13"/>
<keyword evidence="7 13" id="KW-0819">tRNA processing</keyword>
<accession>A0A368L430</accession>
<keyword evidence="17" id="KW-1185">Reference proteome</keyword>
<evidence type="ECO:0000256" key="13">
    <source>
        <dbReference type="PIRNR" id="PIRNR004930"/>
    </source>
</evidence>
<comment type="function">
    <text evidence="13">Required for the formation of a threonylcarbamoyl group on adenosine at position 37 (t(6)A37) in tRNAs that read codons beginning with adenine.</text>
</comment>
<dbReference type="Pfam" id="PF01300">
    <property type="entry name" value="Sua5_yciO_yrdC"/>
    <property type="match status" value="1"/>
</dbReference>
<dbReference type="InterPro" id="IPR038385">
    <property type="entry name" value="Sua5/YwlC_C"/>
</dbReference>
<dbReference type="EMBL" id="QPGB01000002">
    <property type="protein sequence ID" value="RCS58329.1"/>
    <property type="molecule type" value="Genomic_DNA"/>
</dbReference>
<feature type="binding site" evidence="14">
    <location>
        <position position="66"/>
    </location>
    <ligand>
        <name>L-threonine</name>
        <dbReference type="ChEBI" id="CHEBI:57926"/>
    </ligand>
</feature>
<dbReference type="OrthoDB" id="9814580at2"/>
<gene>
    <name evidence="16" type="ORF">DU000_05775</name>
</gene>
<dbReference type="GO" id="GO:0005737">
    <property type="term" value="C:cytoplasm"/>
    <property type="evidence" value="ECO:0007669"/>
    <property type="project" value="UniProtKB-SubCell"/>
</dbReference>
<comment type="similarity">
    <text evidence="2 13">Belongs to the SUA5 family.</text>
</comment>
<dbReference type="FunFam" id="3.90.870.10:FF:000009">
    <property type="entry name" value="Threonylcarbamoyl-AMP synthase, putative"/>
    <property type="match status" value="1"/>
</dbReference>
<keyword evidence="6 13" id="KW-0808">Transferase</keyword>
<feature type="binding site" evidence="14">
    <location>
        <position position="120"/>
    </location>
    <ligand>
        <name>L-threonine</name>
        <dbReference type="ChEBI" id="CHEBI:57926"/>
    </ligand>
</feature>
<protein>
    <recommendedName>
        <fullName evidence="4 13">Threonylcarbamoyl-AMP synthase</fullName>
        <shortName evidence="13">TC-AMP synthase</shortName>
        <ecNumber evidence="3 13">2.7.7.87</ecNumber>
    </recommendedName>
    <alternativeName>
        <fullName evidence="11 13">L-threonylcarbamoyladenylate synthase</fullName>
    </alternativeName>
</protein>
<evidence type="ECO:0000256" key="10">
    <source>
        <dbReference type="ARBA" id="ARBA00022840"/>
    </source>
</evidence>
<feature type="binding site" evidence="14">
    <location>
        <position position="234"/>
    </location>
    <ligand>
        <name>ATP</name>
        <dbReference type="ChEBI" id="CHEBI:30616"/>
    </ligand>
</feature>
<dbReference type="PIRSF" id="PIRSF004930">
    <property type="entry name" value="Tln_factor_SUA5"/>
    <property type="match status" value="1"/>
</dbReference>
<reference evidence="16 17" key="1">
    <citation type="journal article" date="2018" name="Int. J. Syst. Evol. Microbiol.">
        <title>Parvibium lacunae gen. nov., sp. nov., a new member of the family Alcaligenaceae isolated from a freshwater pond.</title>
        <authorList>
            <person name="Chen W.M."/>
            <person name="Xie P.B."/>
            <person name="Hsu M.Y."/>
            <person name="Sheu S.Y."/>
        </authorList>
    </citation>
    <scope>NUCLEOTIDE SEQUENCE [LARGE SCALE GENOMIC DNA]</scope>
    <source>
        <strain evidence="16 17">KMB9</strain>
    </source>
</reference>
<dbReference type="Proteomes" id="UP000252357">
    <property type="component" value="Unassembled WGS sequence"/>
</dbReference>
<dbReference type="InterPro" id="IPR005145">
    <property type="entry name" value="Sua5_C"/>
</dbReference>
<comment type="subcellular location">
    <subcellularLocation>
        <location evidence="1 13">Cytoplasm</location>
    </subcellularLocation>
</comment>
<feature type="binding site" evidence="14">
    <location>
        <position position="57"/>
    </location>
    <ligand>
        <name>ATP</name>
        <dbReference type="ChEBI" id="CHEBI:30616"/>
    </ligand>
</feature>
<evidence type="ECO:0000259" key="15">
    <source>
        <dbReference type="PROSITE" id="PS51163"/>
    </source>
</evidence>
<name>A0A368L430_9BURK</name>
<dbReference type="Pfam" id="PF03481">
    <property type="entry name" value="Sua5_C"/>
    <property type="match status" value="1"/>
</dbReference>
<evidence type="ECO:0000256" key="2">
    <source>
        <dbReference type="ARBA" id="ARBA00007663"/>
    </source>
</evidence>
<feature type="binding site" evidence="14">
    <location>
        <position position="147"/>
    </location>
    <ligand>
        <name>ATP</name>
        <dbReference type="ChEBI" id="CHEBI:30616"/>
    </ligand>
</feature>
<feature type="domain" description="YrdC-like" evidence="15">
    <location>
        <begin position="12"/>
        <end position="203"/>
    </location>
</feature>
<dbReference type="GO" id="GO:0008033">
    <property type="term" value="P:tRNA processing"/>
    <property type="evidence" value="ECO:0007669"/>
    <property type="project" value="UniProtKB-KW"/>
</dbReference>
<evidence type="ECO:0000256" key="1">
    <source>
        <dbReference type="ARBA" id="ARBA00004496"/>
    </source>
</evidence>
<proteinExistence type="inferred from homology"/>
<dbReference type="InterPro" id="IPR010923">
    <property type="entry name" value="T(6)A37_SUA5"/>
</dbReference>
<dbReference type="Gene3D" id="3.90.870.10">
    <property type="entry name" value="DHBP synthase"/>
    <property type="match status" value="1"/>
</dbReference>
<dbReference type="InterPro" id="IPR050156">
    <property type="entry name" value="TC-AMP_synthase_SUA5"/>
</dbReference>
<dbReference type="GO" id="GO:0006450">
    <property type="term" value="P:regulation of translational fidelity"/>
    <property type="evidence" value="ECO:0007669"/>
    <property type="project" value="TreeGrafter"/>
</dbReference>
<dbReference type="GO" id="GO:0005524">
    <property type="term" value="F:ATP binding"/>
    <property type="evidence" value="ECO:0007669"/>
    <property type="project" value="UniProtKB-UniRule"/>
</dbReference>
<feature type="binding site" evidence="14">
    <location>
        <position position="199"/>
    </location>
    <ligand>
        <name>ATP</name>
        <dbReference type="ChEBI" id="CHEBI:30616"/>
    </ligand>
</feature>
<feature type="binding site" evidence="14">
    <location>
        <position position="116"/>
    </location>
    <ligand>
        <name>ATP</name>
        <dbReference type="ChEBI" id="CHEBI:30616"/>
    </ligand>
</feature>
<keyword evidence="9 13" id="KW-0547">Nucleotide-binding</keyword>
<dbReference type="PANTHER" id="PTHR17490">
    <property type="entry name" value="SUA5"/>
    <property type="match status" value="1"/>
</dbReference>
<evidence type="ECO:0000256" key="9">
    <source>
        <dbReference type="ARBA" id="ARBA00022741"/>
    </source>
</evidence>
<comment type="caution">
    <text evidence="16">The sequence shown here is derived from an EMBL/GenBank/DDBJ whole genome shotgun (WGS) entry which is preliminary data.</text>
</comment>
<evidence type="ECO:0000313" key="17">
    <source>
        <dbReference type="Proteomes" id="UP000252357"/>
    </source>
</evidence>
<dbReference type="Gene3D" id="3.40.50.11030">
    <property type="entry name" value="Threonylcarbamoyl-AMP synthase, C-terminal domain"/>
    <property type="match status" value="1"/>
</dbReference>
<evidence type="ECO:0000256" key="3">
    <source>
        <dbReference type="ARBA" id="ARBA00012584"/>
    </source>
</evidence>
<dbReference type="InterPro" id="IPR006070">
    <property type="entry name" value="Sua5-like_dom"/>
</dbReference>
<keyword evidence="10 13" id="KW-0067">ATP-binding</keyword>
<evidence type="ECO:0000256" key="8">
    <source>
        <dbReference type="ARBA" id="ARBA00022695"/>
    </source>
</evidence>
<evidence type="ECO:0000256" key="11">
    <source>
        <dbReference type="ARBA" id="ARBA00029774"/>
    </source>
</evidence>
<feature type="binding site" evidence="14">
    <location>
        <position position="34"/>
    </location>
    <ligand>
        <name>L-threonine</name>
        <dbReference type="ChEBI" id="CHEBI:57926"/>
    </ligand>
</feature>
<evidence type="ECO:0000256" key="4">
    <source>
        <dbReference type="ARBA" id="ARBA00015492"/>
    </source>
</evidence>
<feature type="binding site" evidence="14">
    <location>
        <position position="155"/>
    </location>
    <ligand>
        <name>ATP</name>
        <dbReference type="ChEBI" id="CHEBI:30616"/>
    </ligand>
</feature>
<dbReference type="GO" id="GO:0003725">
    <property type="term" value="F:double-stranded RNA binding"/>
    <property type="evidence" value="ECO:0007669"/>
    <property type="project" value="UniProtKB-UniRule"/>
</dbReference>
<sequence>MSQPRSLPLVDDATIAQAAQCLQAGGLVALPTETVYGLGANAADPAAVAKIFAAKGRPADHPLIVHIPSTDYLTQWAQAIPAYAQQLAAHYWPGPLTLILPKQDWVPLAVTGGQTTVGLRCPNHPVALRLLQAFAKYNPQAGIAAPSANTFGRISPTLAAHVAHDLGNKVDLILDGGPCEIGIESTIIDCTQAQPQLLRRGAITAAAISALTGLPCTEPSQMTQRVSGNLAAHYAPRKPLYVLPITDIQTHPQRAQAAVWSITQVPEASHWEAAPVAAEAYAHDLYAVLHRFDETACTCLLFEAPPQTSEWAAVWDRLQRAQTGSGKS</sequence>
<evidence type="ECO:0000313" key="16">
    <source>
        <dbReference type="EMBL" id="RCS58329.1"/>
    </source>
</evidence>
<dbReference type="GO" id="GO:0061710">
    <property type="term" value="F:L-threonylcarbamoyladenylate synthase"/>
    <property type="evidence" value="ECO:0007669"/>
    <property type="project" value="UniProtKB-EC"/>
</dbReference>
<dbReference type="GO" id="GO:0000049">
    <property type="term" value="F:tRNA binding"/>
    <property type="evidence" value="ECO:0007669"/>
    <property type="project" value="TreeGrafter"/>
</dbReference>
<comment type="catalytic activity">
    <reaction evidence="12 13">
        <text>L-threonine + hydrogencarbonate + ATP = L-threonylcarbamoyladenylate + diphosphate + H2O</text>
        <dbReference type="Rhea" id="RHEA:36407"/>
        <dbReference type="ChEBI" id="CHEBI:15377"/>
        <dbReference type="ChEBI" id="CHEBI:17544"/>
        <dbReference type="ChEBI" id="CHEBI:30616"/>
        <dbReference type="ChEBI" id="CHEBI:33019"/>
        <dbReference type="ChEBI" id="CHEBI:57926"/>
        <dbReference type="ChEBI" id="CHEBI:73682"/>
        <dbReference type="EC" id="2.7.7.87"/>
    </reaction>
</comment>
<dbReference type="AlphaFoldDB" id="A0A368L430"/>
<evidence type="ECO:0000256" key="5">
    <source>
        <dbReference type="ARBA" id="ARBA00022490"/>
    </source>
</evidence>
<dbReference type="PANTHER" id="PTHR17490:SF16">
    <property type="entry name" value="THREONYLCARBAMOYL-AMP SYNTHASE"/>
    <property type="match status" value="1"/>
</dbReference>